<protein>
    <submittedName>
        <fullName evidence="1">Uncharacterized protein</fullName>
    </submittedName>
</protein>
<evidence type="ECO:0000313" key="2">
    <source>
        <dbReference type="Proteomes" id="UP000814140"/>
    </source>
</evidence>
<name>A0ACB8SDJ2_9AGAM</name>
<keyword evidence="2" id="KW-1185">Reference proteome</keyword>
<accession>A0ACB8SDJ2</accession>
<comment type="caution">
    <text evidence="1">The sequence shown here is derived from an EMBL/GenBank/DDBJ whole genome shotgun (WGS) entry which is preliminary data.</text>
</comment>
<evidence type="ECO:0000313" key="1">
    <source>
        <dbReference type="EMBL" id="KAI0054337.1"/>
    </source>
</evidence>
<sequence length="269" mass="29619">MSGGFSPLAEYIGLTLGAFGSGGEDAMQLADGDLRLPLGSGLEIEASPVIVLHTSRNTVEWSADAKGFADTRYYWGPTRYVFRYIHIDRRDLYRVSHGVNESIGVRAEGHSEMINCRFYAKLVLNADEANLDNAGSSRGALGMRKSHARFDVGRADRRAHHKSLQRCSYSPIARGILNNTNMLLNSNSLIVIFISLFHVVMSVAIPMAEPAPEGDFVFNNRLGTLKIPSPKVHHEFCSSAVHTEVVYMCTTALSSFSVWRLCIAEVDHG</sequence>
<proteinExistence type="predicted"/>
<gene>
    <name evidence="1" type="ORF">BV25DRAFT_1843734</name>
</gene>
<reference evidence="1" key="2">
    <citation type="journal article" date="2022" name="New Phytol.">
        <title>Evolutionary transition to the ectomycorrhizal habit in the genomes of a hyperdiverse lineage of mushroom-forming fungi.</title>
        <authorList>
            <person name="Looney B."/>
            <person name="Miyauchi S."/>
            <person name="Morin E."/>
            <person name="Drula E."/>
            <person name="Courty P.E."/>
            <person name="Kohler A."/>
            <person name="Kuo A."/>
            <person name="LaButti K."/>
            <person name="Pangilinan J."/>
            <person name="Lipzen A."/>
            <person name="Riley R."/>
            <person name="Andreopoulos W."/>
            <person name="He G."/>
            <person name="Johnson J."/>
            <person name="Nolan M."/>
            <person name="Tritt A."/>
            <person name="Barry K.W."/>
            <person name="Grigoriev I.V."/>
            <person name="Nagy L.G."/>
            <person name="Hibbett D."/>
            <person name="Henrissat B."/>
            <person name="Matheny P.B."/>
            <person name="Labbe J."/>
            <person name="Martin F.M."/>
        </authorList>
    </citation>
    <scope>NUCLEOTIDE SEQUENCE</scope>
    <source>
        <strain evidence="1">HHB10654</strain>
    </source>
</reference>
<dbReference type="Proteomes" id="UP000814140">
    <property type="component" value="Unassembled WGS sequence"/>
</dbReference>
<reference evidence="1" key="1">
    <citation type="submission" date="2021-03" db="EMBL/GenBank/DDBJ databases">
        <authorList>
            <consortium name="DOE Joint Genome Institute"/>
            <person name="Ahrendt S."/>
            <person name="Looney B.P."/>
            <person name="Miyauchi S."/>
            <person name="Morin E."/>
            <person name="Drula E."/>
            <person name="Courty P.E."/>
            <person name="Chicoki N."/>
            <person name="Fauchery L."/>
            <person name="Kohler A."/>
            <person name="Kuo A."/>
            <person name="Labutti K."/>
            <person name="Pangilinan J."/>
            <person name="Lipzen A."/>
            <person name="Riley R."/>
            <person name="Andreopoulos W."/>
            <person name="He G."/>
            <person name="Johnson J."/>
            <person name="Barry K.W."/>
            <person name="Grigoriev I.V."/>
            <person name="Nagy L."/>
            <person name="Hibbett D."/>
            <person name="Henrissat B."/>
            <person name="Matheny P.B."/>
            <person name="Labbe J."/>
            <person name="Martin F."/>
        </authorList>
    </citation>
    <scope>NUCLEOTIDE SEQUENCE</scope>
    <source>
        <strain evidence="1">HHB10654</strain>
    </source>
</reference>
<dbReference type="EMBL" id="MU277501">
    <property type="protein sequence ID" value="KAI0054337.1"/>
    <property type="molecule type" value="Genomic_DNA"/>
</dbReference>
<organism evidence="1 2">
    <name type="scientific">Artomyces pyxidatus</name>
    <dbReference type="NCBI Taxonomy" id="48021"/>
    <lineage>
        <taxon>Eukaryota</taxon>
        <taxon>Fungi</taxon>
        <taxon>Dikarya</taxon>
        <taxon>Basidiomycota</taxon>
        <taxon>Agaricomycotina</taxon>
        <taxon>Agaricomycetes</taxon>
        <taxon>Russulales</taxon>
        <taxon>Auriscalpiaceae</taxon>
        <taxon>Artomyces</taxon>
    </lineage>
</organism>